<organism evidence="1 2">
    <name type="scientific">Chelativorans composti</name>
    <dbReference type="NCBI Taxonomy" id="768533"/>
    <lineage>
        <taxon>Bacteria</taxon>
        <taxon>Pseudomonadati</taxon>
        <taxon>Pseudomonadota</taxon>
        <taxon>Alphaproteobacteria</taxon>
        <taxon>Hyphomicrobiales</taxon>
        <taxon>Phyllobacteriaceae</taxon>
        <taxon>Chelativorans</taxon>
    </lineage>
</organism>
<proteinExistence type="predicted"/>
<protein>
    <submittedName>
        <fullName evidence="1">Uncharacterized protein</fullName>
    </submittedName>
</protein>
<evidence type="ECO:0000313" key="1">
    <source>
        <dbReference type="EMBL" id="MFD2258738.1"/>
    </source>
</evidence>
<name>A0ABW5DDY1_9HYPH</name>
<dbReference type="Proteomes" id="UP001597373">
    <property type="component" value="Unassembled WGS sequence"/>
</dbReference>
<gene>
    <name evidence="1" type="ORF">ACFSMZ_03020</name>
</gene>
<evidence type="ECO:0000313" key="2">
    <source>
        <dbReference type="Proteomes" id="UP001597373"/>
    </source>
</evidence>
<dbReference type="RefSeq" id="WP_345099281.1">
    <property type="nucleotide sequence ID" value="NZ_BAABGS010000044.1"/>
</dbReference>
<sequence length="63" mass="7096">HRALAHFRGKRVRRLAHDAPSYSGVGASGKPGAVQFSHHSKQNCKSMLTNWSIDLFYSQEENK</sequence>
<accession>A0ABW5DDY1</accession>
<dbReference type="EMBL" id="JBHUIR010000012">
    <property type="protein sequence ID" value="MFD2258738.1"/>
    <property type="molecule type" value="Genomic_DNA"/>
</dbReference>
<keyword evidence="2" id="KW-1185">Reference proteome</keyword>
<reference evidence="2" key="1">
    <citation type="journal article" date="2019" name="Int. J. Syst. Evol. Microbiol.">
        <title>The Global Catalogue of Microorganisms (GCM) 10K type strain sequencing project: providing services to taxonomists for standard genome sequencing and annotation.</title>
        <authorList>
            <consortium name="The Broad Institute Genomics Platform"/>
            <consortium name="The Broad Institute Genome Sequencing Center for Infectious Disease"/>
            <person name="Wu L."/>
            <person name="Ma J."/>
        </authorList>
    </citation>
    <scope>NUCLEOTIDE SEQUENCE [LARGE SCALE GENOMIC DNA]</scope>
    <source>
        <strain evidence="2">KCTC 23707</strain>
    </source>
</reference>
<comment type="caution">
    <text evidence="1">The sequence shown here is derived from an EMBL/GenBank/DDBJ whole genome shotgun (WGS) entry which is preliminary data.</text>
</comment>
<feature type="non-terminal residue" evidence="1">
    <location>
        <position position="1"/>
    </location>
</feature>